<organism evidence="2 3">
    <name type="scientific">Pseudomonas maioricensis</name>
    <dbReference type="NCBI Taxonomy" id="1766623"/>
    <lineage>
        <taxon>Bacteria</taxon>
        <taxon>Pseudomonadati</taxon>
        <taxon>Pseudomonadota</taxon>
        <taxon>Gammaproteobacteria</taxon>
        <taxon>Pseudomonadales</taxon>
        <taxon>Pseudomonadaceae</taxon>
        <taxon>Pseudomonas</taxon>
    </lineage>
</organism>
<protein>
    <submittedName>
        <fullName evidence="2">Uncharacterized protein</fullName>
    </submittedName>
</protein>
<dbReference type="Proteomes" id="UP001320513">
    <property type="component" value="Unassembled WGS sequence"/>
</dbReference>
<evidence type="ECO:0000313" key="3">
    <source>
        <dbReference type="Proteomes" id="UP001320513"/>
    </source>
</evidence>
<feature type="region of interest" description="Disordered" evidence="1">
    <location>
        <begin position="107"/>
        <end position="133"/>
    </location>
</feature>
<name>A0ABS9ZHC9_9PSED</name>
<dbReference type="EMBL" id="LOHG01000005">
    <property type="protein sequence ID" value="MCI8209945.1"/>
    <property type="molecule type" value="Genomic_DNA"/>
</dbReference>
<keyword evidence="3" id="KW-1185">Reference proteome</keyword>
<evidence type="ECO:0000256" key="1">
    <source>
        <dbReference type="SAM" id="MobiDB-lite"/>
    </source>
</evidence>
<proteinExistence type="predicted"/>
<gene>
    <name evidence="2" type="ORF">AUC61_10410</name>
</gene>
<sequence>MNISRHLKAPKLSHVKPNTVTYEQAHAGVNVNIPGSEKMRLGDTLVFYWGQNKSSTQIHLRTIDKDSTVRVLCISYDFIAHLHYGLVDVYYEVHRDQQLIGTSPAVRVTVNRDPAPPKQRRTGRGPGSPIDAA</sequence>
<accession>A0ABS9ZHC9</accession>
<comment type="caution">
    <text evidence="2">The sequence shown here is derived from an EMBL/GenBank/DDBJ whole genome shotgun (WGS) entry which is preliminary data.</text>
</comment>
<evidence type="ECO:0000313" key="2">
    <source>
        <dbReference type="EMBL" id="MCI8209945.1"/>
    </source>
</evidence>
<reference evidence="2 3" key="1">
    <citation type="submission" date="2015-12" db="EMBL/GenBank/DDBJ databases">
        <title>Phylogenomics in the description of a new species in the Pseudomonas syringae group.</title>
        <authorList>
            <person name="Busquets A."/>
            <person name="Gomila M."/>
            <person name="Beiki F."/>
            <person name="Rahimian H."/>
            <person name="Mulet M."/>
            <person name="Sanchez D."/>
            <person name="Garcia-Valdes E."/>
            <person name="Lalucat J."/>
        </authorList>
    </citation>
    <scope>NUCLEOTIDE SEQUENCE [LARGE SCALE GENOMIC DNA]</scope>
    <source>
        <strain evidence="2 3">S25</strain>
    </source>
</reference>